<evidence type="ECO:0000259" key="3">
    <source>
        <dbReference type="PROSITE" id="PS51168"/>
    </source>
</evidence>
<dbReference type="InterPro" id="IPR036263">
    <property type="entry name" value="Chorismate_II_sf"/>
</dbReference>
<accession>A0A087BL98</accession>
<dbReference type="AlphaFoldDB" id="A0A087BL98"/>
<feature type="region of interest" description="Disordered" evidence="2">
    <location>
        <begin position="1"/>
        <end position="27"/>
    </location>
</feature>
<proteinExistence type="predicted"/>
<evidence type="ECO:0000256" key="2">
    <source>
        <dbReference type="SAM" id="MobiDB-lite"/>
    </source>
</evidence>
<evidence type="ECO:0000256" key="1">
    <source>
        <dbReference type="ARBA" id="ARBA00023235"/>
    </source>
</evidence>
<dbReference type="Gene3D" id="1.20.59.10">
    <property type="entry name" value="Chorismate mutase"/>
    <property type="match status" value="1"/>
</dbReference>
<dbReference type="InterPro" id="IPR010951">
    <property type="entry name" value="CM_bact"/>
</dbReference>
<name>A0A087BL98_9BIFI</name>
<sequence>MPGANDSEDGWRDTTIDASAVEGDPERAAAVQGIERIRQSIDNIDSAIISLLAERFKCTSQVGVLKARAGFAPEDHQREDHQMKRLARIAIDAGLDPQIAQMYREFVVTEAKKRHERIAQAGGDPGVLDIWA</sequence>
<reference evidence="4 5" key="1">
    <citation type="submission" date="2014-03" db="EMBL/GenBank/DDBJ databases">
        <title>Genomics of Bifidobacteria.</title>
        <authorList>
            <person name="Ventura M."/>
            <person name="Milani C."/>
            <person name="Lugli G.A."/>
        </authorList>
    </citation>
    <scope>NUCLEOTIDE SEQUENCE [LARGE SCALE GENOMIC DNA]</scope>
    <source>
        <strain evidence="4 5">LMG 11592</strain>
    </source>
</reference>
<dbReference type="GO" id="GO:0046417">
    <property type="term" value="P:chorismate metabolic process"/>
    <property type="evidence" value="ECO:0007669"/>
    <property type="project" value="InterPro"/>
</dbReference>
<dbReference type="NCBIfam" id="TIGR01795">
    <property type="entry name" value="CM_mono_cladeE"/>
    <property type="match status" value="1"/>
</dbReference>
<dbReference type="Proteomes" id="UP000029014">
    <property type="component" value="Unassembled WGS sequence"/>
</dbReference>
<feature type="domain" description="Chorismate mutase" evidence="3">
    <location>
        <begin position="28"/>
        <end position="119"/>
    </location>
</feature>
<dbReference type="STRING" id="1693.BMIN_1463"/>
<dbReference type="Pfam" id="PF01817">
    <property type="entry name" value="CM_2"/>
    <property type="match status" value="1"/>
</dbReference>
<dbReference type="GO" id="GO:0009697">
    <property type="term" value="P:salicylic acid biosynthetic process"/>
    <property type="evidence" value="ECO:0007669"/>
    <property type="project" value="TreeGrafter"/>
</dbReference>
<dbReference type="EMBL" id="JGZD01000012">
    <property type="protein sequence ID" value="KFI71798.1"/>
    <property type="molecule type" value="Genomic_DNA"/>
</dbReference>
<dbReference type="SUPFAM" id="SSF48600">
    <property type="entry name" value="Chorismate mutase II"/>
    <property type="match status" value="1"/>
</dbReference>
<dbReference type="RefSeq" id="WP_022861729.1">
    <property type="nucleotide sequence ID" value="NZ_JGZD01000012.1"/>
</dbReference>
<keyword evidence="5" id="KW-1185">Reference proteome</keyword>
<evidence type="ECO:0000313" key="5">
    <source>
        <dbReference type="Proteomes" id="UP000029014"/>
    </source>
</evidence>
<protein>
    <submittedName>
        <fullName evidence="4">Chorismate mutase</fullName>
    </submittedName>
</protein>
<dbReference type="GO" id="GO:0004106">
    <property type="term" value="F:chorismate mutase activity"/>
    <property type="evidence" value="ECO:0007669"/>
    <property type="project" value="InterPro"/>
</dbReference>
<dbReference type="InterPro" id="IPR036979">
    <property type="entry name" value="CM_dom_sf"/>
</dbReference>
<dbReference type="NCBIfam" id="NF006691">
    <property type="entry name" value="PRK09239.1"/>
    <property type="match status" value="1"/>
</dbReference>
<evidence type="ECO:0000313" key="4">
    <source>
        <dbReference type="EMBL" id="KFI71798.1"/>
    </source>
</evidence>
<dbReference type="InterPro" id="IPR002701">
    <property type="entry name" value="CM_II_prokaryot"/>
</dbReference>
<dbReference type="PANTHER" id="PTHR38041">
    <property type="entry name" value="CHORISMATE MUTASE"/>
    <property type="match status" value="1"/>
</dbReference>
<comment type="caution">
    <text evidence="4">The sequence shown here is derived from an EMBL/GenBank/DDBJ whole genome shotgun (WGS) entry which is preliminary data.</text>
</comment>
<dbReference type="PROSITE" id="PS51168">
    <property type="entry name" value="CHORISMATE_MUT_2"/>
    <property type="match status" value="1"/>
</dbReference>
<dbReference type="InterPro" id="IPR051331">
    <property type="entry name" value="Chorismate_mutase-related"/>
</dbReference>
<dbReference type="SMART" id="SM00830">
    <property type="entry name" value="CM_2"/>
    <property type="match status" value="1"/>
</dbReference>
<dbReference type="PANTHER" id="PTHR38041:SF1">
    <property type="entry name" value="CHORISMATE MUTASE"/>
    <property type="match status" value="1"/>
</dbReference>
<organism evidence="4 5">
    <name type="scientific">Bifidobacterium minimum</name>
    <dbReference type="NCBI Taxonomy" id="1693"/>
    <lineage>
        <taxon>Bacteria</taxon>
        <taxon>Bacillati</taxon>
        <taxon>Actinomycetota</taxon>
        <taxon>Actinomycetes</taxon>
        <taxon>Bifidobacteriales</taxon>
        <taxon>Bifidobacteriaceae</taxon>
        <taxon>Bifidobacterium</taxon>
    </lineage>
</organism>
<dbReference type="eggNOG" id="COG1605">
    <property type="taxonomic scope" value="Bacteria"/>
</dbReference>
<gene>
    <name evidence="4" type="ORF">BMIN_1463</name>
</gene>
<keyword evidence="1" id="KW-0413">Isomerase</keyword>